<name>K0KMX4_WICCF</name>
<keyword evidence="11" id="KW-1185">Reference proteome</keyword>
<sequence>MSRNRTLEFIKKKQNWLYLIYLFPSIYIYIDSQYDIAINQYDDYNTTDISKSLTCDVSNFTRNDLICDYISENCDLAIFNHSKQFYCSNSNLSKATLIITISIIIILIFITFGLITSNFLYPNLDLISQFLNISNRISGLTLLSLGNATPDFFSIFNAFNSNSNSLAMGELIGSVNFVIVFIIGSMGVMKPFKVNHGVFLKDLIFFSLLIGLAIFFIQDSKLYSIECGLMILLYIGYVNYSIFFTNEGKDTLLLEVVTNDEEMNLPQADHHDPEISSILSTIDDNKTKGLTKFNFIDAINIWKSISRNSNKSSNSLERPNSEPIQPQVSITQRSRSESEPLLPKIHHPKPIHIPPIILETPSPSPSPPPSSPKLLDLLLSKDPMDPPSSILIKSTYPILIILNLIIPVLSNKSNPPNFLKFKQKLLILQSIIIPWIIIYQTSLPWTISPLITIILFISQFLINSRYIIPPLGFITSILIIIILSTHLINLLKNIGTMFKISETLLGLTILALGNSMGDLISNLTLAELDLSIVGINACFGSPLIYILLGVGINGLIINFQHGEKVMDLDIDLQFKISCLGLFGGLIVLGLGVPINGWWIDRKIGIVCILWWCLITGLNIYYK</sequence>
<dbReference type="AlphaFoldDB" id="K0KMX4"/>
<dbReference type="GO" id="GO:0006874">
    <property type="term" value="P:intracellular calcium ion homeostasis"/>
    <property type="evidence" value="ECO:0007669"/>
    <property type="project" value="TreeGrafter"/>
</dbReference>
<evidence type="ECO:0000256" key="1">
    <source>
        <dbReference type="ARBA" id="ARBA00004141"/>
    </source>
</evidence>
<evidence type="ECO:0000256" key="4">
    <source>
        <dbReference type="ARBA" id="ARBA00022692"/>
    </source>
</evidence>
<dbReference type="GO" id="GO:0016020">
    <property type="term" value="C:membrane"/>
    <property type="evidence" value="ECO:0007669"/>
    <property type="project" value="UniProtKB-SubCell"/>
</dbReference>
<gene>
    <name evidence="10" type="ORF">BN7_2023</name>
</gene>
<dbReference type="FunCoup" id="K0KMX4">
    <property type="interactions" value="219"/>
</dbReference>
<feature type="transmembrane region" description="Helical" evidence="8">
    <location>
        <begin position="503"/>
        <end position="526"/>
    </location>
</feature>
<feature type="transmembrane region" description="Helical" evidence="8">
    <location>
        <begin position="532"/>
        <end position="557"/>
    </location>
</feature>
<evidence type="ECO:0000259" key="9">
    <source>
        <dbReference type="Pfam" id="PF01699"/>
    </source>
</evidence>
<feature type="transmembrane region" description="Helical" evidence="8">
    <location>
        <begin position="578"/>
        <end position="597"/>
    </location>
</feature>
<feature type="transmembrane region" description="Helical" evidence="8">
    <location>
        <begin position="137"/>
        <end position="159"/>
    </location>
</feature>
<reference evidence="10 11" key="1">
    <citation type="journal article" date="2012" name="Eukaryot. Cell">
        <title>Draft genome sequence of Wickerhamomyces ciferrii NRRL Y-1031 F-60-10.</title>
        <authorList>
            <person name="Schneider J."/>
            <person name="Andrea H."/>
            <person name="Blom J."/>
            <person name="Jaenicke S."/>
            <person name="Ruckert C."/>
            <person name="Schorsch C."/>
            <person name="Szczepanowski R."/>
            <person name="Farwick M."/>
            <person name="Goesmann A."/>
            <person name="Puhler A."/>
            <person name="Schaffer S."/>
            <person name="Tauch A."/>
            <person name="Kohler T."/>
            <person name="Brinkrolf K."/>
        </authorList>
    </citation>
    <scope>NUCLEOTIDE SEQUENCE [LARGE SCALE GENOMIC DNA]</scope>
    <source>
        <strain evidence="11">ATCC 14091 / BCRC 22168 / CBS 111 / JCM 3599 / NBRC 0793 / NRRL Y-1031 F-60-10</strain>
    </source>
</reference>
<evidence type="ECO:0000256" key="5">
    <source>
        <dbReference type="ARBA" id="ARBA00022989"/>
    </source>
</evidence>
<protein>
    <submittedName>
        <fullName evidence="10">Sodium/potassium/calcium exchanger 2</fullName>
    </submittedName>
</protein>
<feature type="transmembrane region" description="Helical" evidence="8">
    <location>
        <begin position="198"/>
        <end position="217"/>
    </location>
</feature>
<evidence type="ECO:0000256" key="6">
    <source>
        <dbReference type="ARBA" id="ARBA00023136"/>
    </source>
</evidence>
<comment type="similarity">
    <text evidence="2">Belongs to the Ca(2+):cation antiporter (CaCA) (TC 2.A.19) family.</text>
</comment>
<organism evidence="10 11">
    <name type="scientific">Wickerhamomyces ciferrii (strain ATCC 14091 / BCRC 22168 / CBS 111 / JCM 3599 / NBRC 0793 / NRRL Y-1031 F-60-10)</name>
    <name type="common">Yeast</name>
    <name type="synonym">Pichia ciferrii</name>
    <dbReference type="NCBI Taxonomy" id="1206466"/>
    <lineage>
        <taxon>Eukaryota</taxon>
        <taxon>Fungi</taxon>
        <taxon>Dikarya</taxon>
        <taxon>Ascomycota</taxon>
        <taxon>Saccharomycotina</taxon>
        <taxon>Saccharomycetes</taxon>
        <taxon>Phaffomycetales</taxon>
        <taxon>Wickerhamomycetaceae</taxon>
        <taxon>Wickerhamomyces</taxon>
    </lineage>
</organism>
<evidence type="ECO:0000256" key="8">
    <source>
        <dbReference type="SAM" id="Phobius"/>
    </source>
</evidence>
<comment type="subcellular location">
    <subcellularLocation>
        <location evidence="1">Membrane</location>
        <topology evidence="1">Multi-pass membrane protein</topology>
    </subcellularLocation>
</comment>
<feature type="transmembrane region" description="Helical" evidence="8">
    <location>
        <begin position="171"/>
        <end position="189"/>
    </location>
</feature>
<dbReference type="PANTHER" id="PTHR12266">
    <property type="entry name" value="NA+/CA2+ K+ INDEPENDENT EXCHANGER"/>
    <property type="match status" value="1"/>
</dbReference>
<feature type="compositionally biased region" description="Polar residues" evidence="7">
    <location>
        <begin position="316"/>
        <end position="333"/>
    </location>
</feature>
<comment type="caution">
    <text evidence="10">The sequence shown here is derived from an EMBL/GenBank/DDBJ whole genome shotgun (WGS) entry which is preliminary data.</text>
</comment>
<accession>K0KMX4</accession>
<dbReference type="HOGENOM" id="CLU_004979_2_1_1"/>
<evidence type="ECO:0000256" key="2">
    <source>
        <dbReference type="ARBA" id="ARBA00008170"/>
    </source>
</evidence>
<feature type="domain" description="Sodium/calcium exchanger membrane region" evidence="9">
    <location>
        <begin position="470"/>
        <end position="618"/>
    </location>
</feature>
<keyword evidence="4 8" id="KW-0812">Transmembrane</keyword>
<feature type="transmembrane region" description="Helical" evidence="8">
    <location>
        <begin position="95"/>
        <end position="116"/>
    </location>
</feature>
<evidence type="ECO:0000313" key="10">
    <source>
        <dbReference type="EMBL" id="CCH42478.1"/>
    </source>
</evidence>
<dbReference type="EMBL" id="CAIF01000047">
    <property type="protein sequence ID" value="CCH42478.1"/>
    <property type="molecule type" value="Genomic_DNA"/>
</dbReference>
<feature type="transmembrane region" description="Helical" evidence="8">
    <location>
        <begin position="468"/>
        <end position="491"/>
    </location>
</feature>
<dbReference type="InterPro" id="IPR051359">
    <property type="entry name" value="CaCA_antiporter"/>
</dbReference>
<dbReference type="GO" id="GO:0008324">
    <property type="term" value="F:monoatomic cation transmembrane transporter activity"/>
    <property type="evidence" value="ECO:0007669"/>
    <property type="project" value="TreeGrafter"/>
</dbReference>
<proteinExistence type="inferred from homology"/>
<feature type="transmembrane region" description="Helical" evidence="8">
    <location>
        <begin position="223"/>
        <end position="243"/>
    </location>
</feature>
<dbReference type="eggNOG" id="KOG2399">
    <property type="taxonomic scope" value="Eukaryota"/>
</dbReference>
<dbReference type="Gene3D" id="1.20.1420.30">
    <property type="entry name" value="NCX, central ion-binding region"/>
    <property type="match status" value="2"/>
</dbReference>
<dbReference type="Proteomes" id="UP000009328">
    <property type="component" value="Unassembled WGS sequence"/>
</dbReference>
<dbReference type="PANTHER" id="PTHR12266:SF0">
    <property type="entry name" value="MITOCHONDRIAL SODIUM_CALCIUM EXCHANGER PROTEIN"/>
    <property type="match status" value="1"/>
</dbReference>
<keyword evidence="6 8" id="KW-0472">Membrane</keyword>
<feature type="transmembrane region" description="Helical" evidence="8">
    <location>
        <begin position="390"/>
        <end position="409"/>
    </location>
</feature>
<dbReference type="InterPro" id="IPR004837">
    <property type="entry name" value="NaCa_Exmemb"/>
</dbReference>
<feature type="region of interest" description="Disordered" evidence="7">
    <location>
        <begin position="309"/>
        <end position="349"/>
    </location>
</feature>
<keyword evidence="5 8" id="KW-1133">Transmembrane helix</keyword>
<dbReference type="STRING" id="1206466.K0KMX4"/>
<dbReference type="Pfam" id="PF01699">
    <property type="entry name" value="Na_Ca_ex"/>
    <property type="match status" value="2"/>
</dbReference>
<feature type="transmembrane region" description="Helical" evidence="8">
    <location>
        <begin position="603"/>
        <end position="621"/>
    </location>
</feature>
<evidence type="ECO:0000256" key="7">
    <source>
        <dbReference type="SAM" id="MobiDB-lite"/>
    </source>
</evidence>
<feature type="domain" description="Sodium/calcium exchanger membrane region" evidence="9">
    <location>
        <begin position="102"/>
        <end position="242"/>
    </location>
</feature>
<dbReference type="InterPro" id="IPR044880">
    <property type="entry name" value="NCX_ion-bd_dom_sf"/>
</dbReference>
<dbReference type="InParanoid" id="K0KMX4"/>
<evidence type="ECO:0000256" key="3">
    <source>
        <dbReference type="ARBA" id="ARBA00022448"/>
    </source>
</evidence>
<evidence type="ECO:0000313" key="11">
    <source>
        <dbReference type="Proteomes" id="UP000009328"/>
    </source>
</evidence>
<keyword evidence="3" id="KW-0813">Transport</keyword>